<dbReference type="RefSeq" id="XP_048130780.1">
    <property type="nucleotide sequence ID" value="XM_048274823.1"/>
</dbReference>
<reference evidence="3" key="2">
    <citation type="submission" date="2025-08" db="UniProtKB">
        <authorList>
            <consortium name="RefSeq"/>
        </authorList>
    </citation>
    <scope>IDENTIFICATION</scope>
    <source>
        <tissue evidence="3">Leaf</tissue>
    </source>
</reference>
<dbReference type="InterPro" id="IPR025461">
    <property type="entry name" value="ABA4-like"/>
</dbReference>
<keyword evidence="2" id="KW-1185">Reference proteome</keyword>
<name>A0ABM3H2E8_9MYRT</name>
<keyword evidence="1" id="KW-0812">Transmembrane</keyword>
<dbReference type="PANTHER" id="PTHR34543:SF1">
    <property type="entry name" value="PROTEIN ABA DEFICIENT 4, CHLOROPLASTIC"/>
    <property type="match status" value="1"/>
</dbReference>
<gene>
    <name evidence="3" type="primary">LOC115739987</name>
</gene>
<dbReference type="Pfam" id="PF14108">
    <property type="entry name" value="ABA4-like"/>
    <property type="match status" value="1"/>
</dbReference>
<feature type="transmembrane region" description="Helical" evidence="1">
    <location>
        <begin position="119"/>
        <end position="137"/>
    </location>
</feature>
<keyword evidence="1" id="KW-1133">Transmembrane helix</keyword>
<accession>A0ABM3H2E8</accession>
<sequence length="258" mass="28562">MGFSSCLCYAHFTPLQGLRAVLTISTSFGQIGCSRLMRKASDKNSVGAHQRSSFPLKGCNTELLGLQIPRAGDDIRREWSFARGSRIVTIPHSARFIRNQKARSVHASWLTTSQIASSAFTWGTVAVLPFYTLMVVAPQAELTKKSMKTGVPFIVLGLFYAYLLYLSWTPDTLKAMFSSKHFLPELPGIKKLFTSEMTVASGWIHLLAVDLFAARQVFHDGLENQIETRHSVSLCLLFCPIGIATHFVTKALTRGTSD</sequence>
<proteinExistence type="predicted"/>
<evidence type="ECO:0000256" key="1">
    <source>
        <dbReference type="SAM" id="Phobius"/>
    </source>
</evidence>
<dbReference type="Proteomes" id="UP000827889">
    <property type="component" value="Chromosome 2"/>
</dbReference>
<evidence type="ECO:0000313" key="2">
    <source>
        <dbReference type="Proteomes" id="UP000827889"/>
    </source>
</evidence>
<feature type="transmembrane region" description="Helical" evidence="1">
    <location>
        <begin position="149"/>
        <end position="168"/>
    </location>
</feature>
<protein>
    <submittedName>
        <fullName evidence="3">Protein ABA DEFICIENT 4, chloroplastic isoform X1</fullName>
    </submittedName>
</protein>
<organism evidence="2 3">
    <name type="scientific">Rhodamnia argentea</name>
    <dbReference type="NCBI Taxonomy" id="178133"/>
    <lineage>
        <taxon>Eukaryota</taxon>
        <taxon>Viridiplantae</taxon>
        <taxon>Streptophyta</taxon>
        <taxon>Embryophyta</taxon>
        <taxon>Tracheophyta</taxon>
        <taxon>Spermatophyta</taxon>
        <taxon>Magnoliopsida</taxon>
        <taxon>eudicotyledons</taxon>
        <taxon>Gunneridae</taxon>
        <taxon>Pentapetalae</taxon>
        <taxon>rosids</taxon>
        <taxon>malvids</taxon>
        <taxon>Myrtales</taxon>
        <taxon>Myrtaceae</taxon>
        <taxon>Myrtoideae</taxon>
        <taxon>Myrteae</taxon>
        <taxon>Australasian group</taxon>
        <taxon>Rhodamnia</taxon>
    </lineage>
</organism>
<keyword evidence="1" id="KW-0472">Membrane</keyword>
<dbReference type="GeneID" id="115739987"/>
<reference evidence="2" key="1">
    <citation type="submission" date="2025-05" db="UniProtKB">
        <authorList>
            <consortium name="RefSeq"/>
        </authorList>
    </citation>
    <scope>NUCLEOTIDE SEQUENCE [LARGE SCALE GENOMIC DNA]</scope>
</reference>
<dbReference type="PANTHER" id="PTHR34543">
    <property type="entry name" value="PROTEIN ABA DEFICIENT 4, CHLOROPLASTIC"/>
    <property type="match status" value="1"/>
</dbReference>
<evidence type="ECO:0000313" key="3">
    <source>
        <dbReference type="RefSeq" id="XP_048130780.1"/>
    </source>
</evidence>